<evidence type="ECO:0000256" key="1">
    <source>
        <dbReference type="SAM" id="SignalP"/>
    </source>
</evidence>
<dbReference type="KEGG" id="spap:H3Z74_03180"/>
<dbReference type="RefSeq" id="WP_187762561.1">
    <property type="nucleotide sequence ID" value="NZ_CP061038.1"/>
</dbReference>
<keyword evidence="3" id="KW-1185">Reference proteome</keyword>
<organism evidence="2 3">
    <name type="scientific">Sphingomonas alpina</name>
    <dbReference type="NCBI Taxonomy" id="653931"/>
    <lineage>
        <taxon>Bacteria</taxon>
        <taxon>Pseudomonadati</taxon>
        <taxon>Pseudomonadota</taxon>
        <taxon>Alphaproteobacteria</taxon>
        <taxon>Sphingomonadales</taxon>
        <taxon>Sphingomonadaceae</taxon>
        <taxon>Sphingomonas</taxon>
    </lineage>
</organism>
<dbReference type="EMBL" id="CP061038">
    <property type="protein sequence ID" value="QNQ10257.1"/>
    <property type="molecule type" value="Genomic_DNA"/>
</dbReference>
<accession>A0A7H0LKQ4</accession>
<reference evidence="2 3" key="1">
    <citation type="submission" date="2020-09" db="EMBL/GenBank/DDBJ databases">
        <title>Sphingomonas sp., a new species isolated from pork steak.</title>
        <authorList>
            <person name="Heidler von Heilborn D."/>
        </authorList>
    </citation>
    <scope>NUCLEOTIDE SEQUENCE [LARGE SCALE GENOMIC DNA]</scope>
    <source>
        <strain evidence="3">S8-3T</strain>
    </source>
</reference>
<feature type="signal peptide" evidence="1">
    <location>
        <begin position="1"/>
        <end position="26"/>
    </location>
</feature>
<protein>
    <recommendedName>
        <fullName evidence="4">DUF2066 domain-containing protein</fullName>
    </recommendedName>
</protein>
<sequence length="386" mass="41406">MKMLRVPGLLALAMILISVTPAPSCADSWMLPTTTTYKSCAGHARIIVTPRDLESQLGYFDDKVSKVESAGQKKPGARVASARLERLVDRRWQVVWEHQIANDVAPVSAIVRDDGAYAVTFDDWHGLGYGPNVVVVYGNGGKLVRALALSDLVPADYIEAMPRSVSSIHWRGDPRFSPDGRQVIIPVVIPSEGTADPARIDLAVDLADGRVSPINPAAWEAALATGRTVLAAQIAAEAAAKAAFLAPLLGPKINAEREWHSYLNEAVGRLIGDDDTPSTTVVRIPGAKDYAVSETWVHDALTESYADKVALASLSAPNLVSVLGRVAAKLPGGSLSKVTVFIALPDQYWPATVTAMQRTGAKLIQLDPTKPIPQRPERIARRYGSS</sequence>
<dbReference type="Proteomes" id="UP000516148">
    <property type="component" value="Chromosome"/>
</dbReference>
<keyword evidence="1" id="KW-0732">Signal</keyword>
<name>A0A7H0LKQ4_9SPHN</name>
<proteinExistence type="predicted"/>
<evidence type="ECO:0000313" key="2">
    <source>
        <dbReference type="EMBL" id="QNQ10257.1"/>
    </source>
</evidence>
<dbReference type="AlphaFoldDB" id="A0A7H0LKQ4"/>
<feature type="chain" id="PRO_5028818629" description="DUF2066 domain-containing protein" evidence="1">
    <location>
        <begin position="27"/>
        <end position="386"/>
    </location>
</feature>
<evidence type="ECO:0000313" key="3">
    <source>
        <dbReference type="Proteomes" id="UP000516148"/>
    </source>
</evidence>
<gene>
    <name evidence="2" type="ORF">H3Z74_03180</name>
</gene>
<evidence type="ECO:0008006" key="4">
    <source>
        <dbReference type="Google" id="ProtNLM"/>
    </source>
</evidence>